<dbReference type="Proteomes" id="UP000582182">
    <property type="component" value="Unassembled WGS sequence"/>
</dbReference>
<keyword evidence="8" id="KW-0498">Mitosis</keyword>
<evidence type="ECO:0000256" key="3">
    <source>
        <dbReference type="ARBA" id="ARBA00010684"/>
    </source>
</evidence>
<evidence type="ECO:0000313" key="15">
    <source>
        <dbReference type="EMBL" id="NXU57972.1"/>
    </source>
</evidence>
<organism evidence="15 16">
    <name type="scientific">Turnix velox</name>
    <name type="common">Little buttonquail</name>
    <dbReference type="NCBI Taxonomy" id="2529409"/>
    <lineage>
        <taxon>Eukaryota</taxon>
        <taxon>Metazoa</taxon>
        <taxon>Chordata</taxon>
        <taxon>Craniata</taxon>
        <taxon>Vertebrata</taxon>
        <taxon>Euteleostomi</taxon>
        <taxon>Archelosauria</taxon>
        <taxon>Archosauria</taxon>
        <taxon>Dinosauria</taxon>
        <taxon>Saurischia</taxon>
        <taxon>Theropoda</taxon>
        <taxon>Coelurosauria</taxon>
        <taxon>Aves</taxon>
        <taxon>Neognathae</taxon>
        <taxon>Neoaves</taxon>
        <taxon>Charadriiformes</taxon>
        <taxon>Turnicidae</taxon>
        <taxon>Turnix</taxon>
    </lineage>
</organism>
<keyword evidence="7" id="KW-0493">Microtubule</keyword>
<keyword evidence="12" id="KW-0137">Centromere</keyword>
<comment type="similarity">
    <text evidence="3">Belongs to the SKA2 family.</text>
</comment>
<sequence length="89" mass="10346">FQKAESDLDYIQHRLEFEITKSLPDNPSAEENPIAILEELSVVKSQYKQLCTQMEKISIEQKESMKGIRDALENTMKIFQTLQQRTGLE</sequence>
<evidence type="ECO:0000256" key="12">
    <source>
        <dbReference type="ARBA" id="ARBA00023328"/>
    </source>
</evidence>
<dbReference type="PANTHER" id="PTHR32017:SF3">
    <property type="entry name" value="SPINDLE AND KINETOCHORE-ASSOCIATED PROTEIN 2"/>
    <property type="match status" value="1"/>
</dbReference>
<dbReference type="Pfam" id="PF16740">
    <property type="entry name" value="SKA2"/>
    <property type="match status" value="1"/>
</dbReference>
<evidence type="ECO:0000256" key="9">
    <source>
        <dbReference type="ARBA" id="ARBA00022838"/>
    </source>
</evidence>
<accession>A0A7L3LW00</accession>
<name>A0A7L3LW00_9CHAR</name>
<dbReference type="PANTHER" id="PTHR32017">
    <property type="entry name" value="SPINDLE AND KINETOCHORE-ASSOCIATED PROTEIN 2"/>
    <property type="match status" value="1"/>
</dbReference>
<keyword evidence="10" id="KW-0206">Cytoskeleton</keyword>
<comment type="caution">
    <text evidence="15">The sequence shown here is derived from an EMBL/GenBank/DDBJ whole genome shotgun (WGS) entry which is preliminary data.</text>
</comment>
<evidence type="ECO:0000256" key="8">
    <source>
        <dbReference type="ARBA" id="ARBA00022776"/>
    </source>
</evidence>
<evidence type="ECO:0000256" key="11">
    <source>
        <dbReference type="ARBA" id="ARBA00023306"/>
    </source>
</evidence>
<keyword evidence="9" id="KW-0995">Kinetochore</keyword>
<feature type="non-terminal residue" evidence="15">
    <location>
        <position position="1"/>
    </location>
</feature>
<evidence type="ECO:0000259" key="14">
    <source>
        <dbReference type="Pfam" id="PF16740"/>
    </source>
</evidence>
<evidence type="ECO:0000256" key="2">
    <source>
        <dbReference type="ARBA" id="ARBA00004629"/>
    </source>
</evidence>
<dbReference type="GO" id="GO:0000940">
    <property type="term" value="C:outer kinetochore"/>
    <property type="evidence" value="ECO:0007669"/>
    <property type="project" value="InterPro"/>
</dbReference>
<gene>
    <name evidence="15" type="primary">Ska2</name>
    <name evidence="15" type="ORF">TURVEL_R13135</name>
</gene>
<feature type="domain" description="Ska2 N-terminal" evidence="14">
    <location>
        <begin position="1"/>
        <end position="88"/>
    </location>
</feature>
<keyword evidence="11" id="KW-0131">Cell cycle</keyword>
<dbReference type="InterPro" id="IPR042091">
    <property type="entry name" value="Ska2_N"/>
</dbReference>
<keyword evidence="5" id="KW-0963">Cytoplasm</keyword>
<evidence type="ECO:0000256" key="10">
    <source>
        <dbReference type="ARBA" id="ARBA00023212"/>
    </source>
</evidence>
<comment type="subcellular location">
    <subcellularLocation>
        <location evidence="2">Chromosome</location>
        <location evidence="2">Centromere</location>
        <location evidence="2">Kinetochore</location>
    </subcellularLocation>
    <subcellularLocation>
        <location evidence="1">Cytoplasm</location>
        <location evidence="1">Cytoskeleton</location>
        <location evidence="1">Spindle</location>
    </subcellularLocation>
</comment>
<keyword evidence="16" id="KW-1185">Reference proteome</keyword>
<reference evidence="15 16" key="1">
    <citation type="submission" date="2019-09" db="EMBL/GenBank/DDBJ databases">
        <title>Bird 10,000 Genomes (B10K) Project - Family phase.</title>
        <authorList>
            <person name="Zhang G."/>
        </authorList>
    </citation>
    <scope>NUCLEOTIDE SEQUENCE [LARGE SCALE GENOMIC DNA]</scope>
    <source>
        <strain evidence="15">B10K-DU-029-46</strain>
    </source>
</reference>
<keyword evidence="4" id="KW-0158">Chromosome</keyword>
<dbReference type="EMBL" id="VZTY01030697">
    <property type="protein sequence ID" value="NXU57972.1"/>
    <property type="molecule type" value="Genomic_DNA"/>
</dbReference>
<dbReference type="GO" id="GO:0007059">
    <property type="term" value="P:chromosome segregation"/>
    <property type="evidence" value="ECO:0007669"/>
    <property type="project" value="InterPro"/>
</dbReference>
<evidence type="ECO:0000256" key="5">
    <source>
        <dbReference type="ARBA" id="ARBA00022490"/>
    </source>
</evidence>
<proteinExistence type="inferred from homology"/>
<evidence type="ECO:0000313" key="16">
    <source>
        <dbReference type="Proteomes" id="UP000582182"/>
    </source>
</evidence>
<feature type="non-terminal residue" evidence="15">
    <location>
        <position position="89"/>
    </location>
</feature>
<dbReference type="GO" id="GO:0008017">
    <property type="term" value="F:microtubule binding"/>
    <property type="evidence" value="ECO:0007669"/>
    <property type="project" value="InterPro"/>
</dbReference>
<dbReference type="GO" id="GO:0051301">
    <property type="term" value="P:cell division"/>
    <property type="evidence" value="ECO:0007669"/>
    <property type="project" value="UniProtKB-KW"/>
</dbReference>
<dbReference type="OrthoDB" id="193920at2759"/>
<dbReference type="InterPro" id="IPR026762">
    <property type="entry name" value="Ska2"/>
</dbReference>
<protein>
    <recommendedName>
        <fullName evidence="13">Protein FAM33A</fullName>
    </recommendedName>
</protein>
<dbReference type="AlphaFoldDB" id="A0A7L3LW00"/>
<evidence type="ECO:0000256" key="13">
    <source>
        <dbReference type="ARBA" id="ARBA00029651"/>
    </source>
</evidence>
<evidence type="ECO:0000256" key="6">
    <source>
        <dbReference type="ARBA" id="ARBA00022618"/>
    </source>
</evidence>
<keyword evidence="6" id="KW-0132">Cell division</keyword>
<dbReference type="GO" id="GO:0005876">
    <property type="term" value="C:spindle microtubule"/>
    <property type="evidence" value="ECO:0007669"/>
    <property type="project" value="InterPro"/>
</dbReference>
<evidence type="ECO:0000256" key="4">
    <source>
        <dbReference type="ARBA" id="ARBA00022454"/>
    </source>
</evidence>
<dbReference type="Gene3D" id="6.10.250.1380">
    <property type="match status" value="1"/>
</dbReference>
<evidence type="ECO:0000256" key="7">
    <source>
        <dbReference type="ARBA" id="ARBA00022701"/>
    </source>
</evidence>
<evidence type="ECO:0000256" key="1">
    <source>
        <dbReference type="ARBA" id="ARBA00004186"/>
    </source>
</evidence>
<dbReference type="GO" id="GO:0000278">
    <property type="term" value="P:mitotic cell cycle"/>
    <property type="evidence" value="ECO:0007669"/>
    <property type="project" value="TreeGrafter"/>
</dbReference>